<gene>
    <name evidence="2" type="ORF">A3Q56_03880</name>
</gene>
<reference evidence="2 3" key="1">
    <citation type="submission" date="2016-04" db="EMBL/GenBank/DDBJ databases">
        <title>The genome of Intoshia linei affirms orthonectids as highly simplified spiralians.</title>
        <authorList>
            <person name="Mikhailov K.V."/>
            <person name="Slusarev G.S."/>
            <person name="Nikitin M.A."/>
            <person name="Logacheva M.D."/>
            <person name="Penin A."/>
            <person name="Aleoshin V."/>
            <person name="Panchin Y.V."/>
        </authorList>
    </citation>
    <scope>NUCLEOTIDE SEQUENCE [LARGE SCALE GENOMIC DNA]</scope>
    <source>
        <strain evidence="2">Intl2013</strain>
        <tissue evidence="2">Whole animal</tissue>
    </source>
</reference>
<evidence type="ECO:0000313" key="3">
    <source>
        <dbReference type="Proteomes" id="UP000078046"/>
    </source>
</evidence>
<feature type="region of interest" description="Disordered" evidence="1">
    <location>
        <begin position="176"/>
        <end position="205"/>
    </location>
</feature>
<evidence type="ECO:0000256" key="1">
    <source>
        <dbReference type="SAM" id="MobiDB-lite"/>
    </source>
</evidence>
<dbReference type="EMBL" id="LWCA01000451">
    <property type="protein sequence ID" value="OAF68405.1"/>
    <property type="molecule type" value="Genomic_DNA"/>
</dbReference>
<sequence>MQDQKLDNFNSYGRSINYYLNSCVNKLDSIPEDRLCQRVVLTNFYRYLLSVVPEREPETSKIEKNILEKNSLPKQSERINANVFCPETDIIENFYTHLNDVETNFNSHENGEMISSLYCENEEIDQDCVWEPENTNKTEKIYESIILKEDFDDFNEYFKKIKNDINYHHTLNQKAQEKLNAASESTDSKQSSNSECDNSNSIHSETSSESFSLTNLCTIRADNYKSVQKKKEKKELSKKSRKTSNPSKLKKSSLNLKVNSCSDNCKKTKCLSTFYIKKPLQIHKLKK</sequence>
<feature type="region of interest" description="Disordered" evidence="1">
    <location>
        <begin position="228"/>
        <end position="251"/>
    </location>
</feature>
<keyword evidence="3" id="KW-1185">Reference proteome</keyword>
<name>A0A177B2A4_9BILA</name>
<dbReference type="AlphaFoldDB" id="A0A177B2A4"/>
<organism evidence="2 3">
    <name type="scientific">Intoshia linei</name>
    <dbReference type="NCBI Taxonomy" id="1819745"/>
    <lineage>
        <taxon>Eukaryota</taxon>
        <taxon>Metazoa</taxon>
        <taxon>Spiralia</taxon>
        <taxon>Lophotrochozoa</taxon>
        <taxon>Mesozoa</taxon>
        <taxon>Orthonectida</taxon>
        <taxon>Rhopaluridae</taxon>
        <taxon>Intoshia</taxon>
    </lineage>
</organism>
<comment type="caution">
    <text evidence="2">The sequence shown here is derived from an EMBL/GenBank/DDBJ whole genome shotgun (WGS) entry which is preliminary data.</text>
</comment>
<feature type="compositionally biased region" description="Polar residues" evidence="1">
    <location>
        <begin position="182"/>
        <end position="198"/>
    </location>
</feature>
<protein>
    <submittedName>
        <fullName evidence="2">Uncharacterized protein</fullName>
    </submittedName>
</protein>
<proteinExistence type="predicted"/>
<dbReference type="Proteomes" id="UP000078046">
    <property type="component" value="Unassembled WGS sequence"/>
</dbReference>
<evidence type="ECO:0000313" key="2">
    <source>
        <dbReference type="EMBL" id="OAF68405.1"/>
    </source>
</evidence>
<accession>A0A177B2A4</accession>